<sequence length="41" mass="4248">MSLVNLGAQSGTGFDISDHAIAEAKELASTSDLPCTFNGMF</sequence>
<dbReference type="EMBL" id="JBHUHO010000013">
    <property type="protein sequence ID" value="MFD2115172.1"/>
    <property type="molecule type" value="Genomic_DNA"/>
</dbReference>
<proteinExistence type="predicted"/>
<dbReference type="RefSeq" id="WP_377770196.1">
    <property type="nucleotide sequence ID" value="NZ_JBHUHO010000013.1"/>
</dbReference>
<evidence type="ECO:0000313" key="1">
    <source>
        <dbReference type="EMBL" id="MFD2115172.1"/>
    </source>
</evidence>
<accession>A0ABW4YHU2</accession>
<gene>
    <name evidence="1" type="ORF">ACFSJH_05410</name>
</gene>
<protein>
    <submittedName>
        <fullName evidence="1">Uncharacterized protein</fullName>
    </submittedName>
</protein>
<comment type="caution">
    <text evidence="1">The sequence shown here is derived from an EMBL/GenBank/DDBJ whole genome shotgun (WGS) entry which is preliminary data.</text>
</comment>
<name>A0ABW4YHU2_9BACL</name>
<organism evidence="1 2">
    <name type="scientific">Paenibacillus yanchengensis</name>
    <dbReference type="NCBI Taxonomy" id="2035833"/>
    <lineage>
        <taxon>Bacteria</taxon>
        <taxon>Bacillati</taxon>
        <taxon>Bacillota</taxon>
        <taxon>Bacilli</taxon>
        <taxon>Bacillales</taxon>
        <taxon>Paenibacillaceae</taxon>
        <taxon>Paenibacillus</taxon>
    </lineage>
</organism>
<reference evidence="2" key="1">
    <citation type="journal article" date="2019" name="Int. J. Syst. Evol. Microbiol.">
        <title>The Global Catalogue of Microorganisms (GCM) 10K type strain sequencing project: providing services to taxonomists for standard genome sequencing and annotation.</title>
        <authorList>
            <consortium name="The Broad Institute Genomics Platform"/>
            <consortium name="The Broad Institute Genome Sequencing Center for Infectious Disease"/>
            <person name="Wu L."/>
            <person name="Ma J."/>
        </authorList>
    </citation>
    <scope>NUCLEOTIDE SEQUENCE [LARGE SCALE GENOMIC DNA]</scope>
    <source>
        <strain evidence="2">GH52</strain>
    </source>
</reference>
<evidence type="ECO:0000313" key="2">
    <source>
        <dbReference type="Proteomes" id="UP001597362"/>
    </source>
</evidence>
<keyword evidence="2" id="KW-1185">Reference proteome</keyword>
<dbReference type="Proteomes" id="UP001597362">
    <property type="component" value="Unassembled WGS sequence"/>
</dbReference>